<keyword evidence="8" id="KW-1185">Reference proteome</keyword>
<feature type="transmembrane region" description="Helical" evidence="6">
    <location>
        <begin position="122"/>
        <end position="141"/>
    </location>
</feature>
<dbReference type="RefSeq" id="WP_281754510.1">
    <property type="nucleotide sequence ID" value="NZ_BRVP01000012.1"/>
</dbReference>
<reference evidence="7" key="1">
    <citation type="submission" date="2022-07" db="EMBL/GenBank/DDBJ databases">
        <title>Taxonomy of Novel Oxalotrophic and Methylotrophic Bacteria.</title>
        <authorList>
            <person name="Sahin N."/>
            <person name="Tani A."/>
        </authorList>
    </citation>
    <scope>NUCLEOTIDE SEQUENCE</scope>
    <source>
        <strain evidence="7">AM327</strain>
    </source>
</reference>
<dbReference type="GO" id="GO:0015171">
    <property type="term" value="F:amino acid transmembrane transporter activity"/>
    <property type="evidence" value="ECO:0007669"/>
    <property type="project" value="TreeGrafter"/>
</dbReference>
<dbReference type="InterPro" id="IPR001123">
    <property type="entry name" value="LeuE-type"/>
</dbReference>
<dbReference type="Proteomes" id="UP001143545">
    <property type="component" value="Unassembled WGS sequence"/>
</dbReference>
<feature type="transmembrane region" description="Helical" evidence="6">
    <location>
        <begin position="193"/>
        <end position="211"/>
    </location>
</feature>
<evidence type="ECO:0000256" key="2">
    <source>
        <dbReference type="ARBA" id="ARBA00022475"/>
    </source>
</evidence>
<comment type="caution">
    <text evidence="7">The sequence shown here is derived from an EMBL/GenBank/DDBJ whole genome shotgun (WGS) entry which is preliminary data.</text>
</comment>
<feature type="transmembrane region" description="Helical" evidence="6">
    <location>
        <begin position="6"/>
        <end position="27"/>
    </location>
</feature>
<organism evidence="7 8">
    <name type="scientific">Neptunitalea chrysea</name>
    <dbReference type="NCBI Taxonomy" id="1647581"/>
    <lineage>
        <taxon>Bacteria</taxon>
        <taxon>Pseudomonadati</taxon>
        <taxon>Bacteroidota</taxon>
        <taxon>Flavobacteriia</taxon>
        <taxon>Flavobacteriales</taxon>
        <taxon>Flavobacteriaceae</taxon>
        <taxon>Neptunitalea</taxon>
    </lineage>
</organism>
<evidence type="ECO:0000256" key="1">
    <source>
        <dbReference type="ARBA" id="ARBA00004651"/>
    </source>
</evidence>
<name>A0A9W6EVU1_9FLAO</name>
<dbReference type="EMBL" id="BRVP01000012">
    <property type="protein sequence ID" value="GLB52927.1"/>
    <property type="molecule type" value="Genomic_DNA"/>
</dbReference>
<feature type="transmembrane region" description="Helical" evidence="6">
    <location>
        <begin position="71"/>
        <end position="90"/>
    </location>
</feature>
<proteinExistence type="predicted"/>
<keyword evidence="5 6" id="KW-0472">Membrane</keyword>
<keyword evidence="4 6" id="KW-1133">Transmembrane helix</keyword>
<keyword evidence="2" id="KW-1003">Cell membrane</keyword>
<evidence type="ECO:0000313" key="8">
    <source>
        <dbReference type="Proteomes" id="UP001143545"/>
    </source>
</evidence>
<sequence>MLDDIIAAIPLGVVLAFTIGPIFFLVIETSVSKGFRAAMVLDLGAATGDVFFILVAYFSTSKLLERIKDDPFLFILGGAIMLTYGIYGYIKEKRDYNKKLEEEYKVEDVANNNYLMFFFKGFILNFINIGVLGFWLIVLLSMGPKLDMQPNRIIVFFTSIVVTYLVVDAIKIVLAKQLKNKLTPHLIHKIKRIISVIIIVFGCFLIFQGLFPKEKKYLEKRLEINQGYKKDTLKTIE</sequence>
<feature type="transmembrane region" description="Helical" evidence="6">
    <location>
        <begin position="153"/>
        <end position="173"/>
    </location>
</feature>
<evidence type="ECO:0000256" key="5">
    <source>
        <dbReference type="ARBA" id="ARBA00023136"/>
    </source>
</evidence>
<accession>A0A9W6EVU1</accession>
<dbReference type="PANTHER" id="PTHR30086">
    <property type="entry name" value="ARGININE EXPORTER PROTEIN ARGO"/>
    <property type="match status" value="1"/>
</dbReference>
<gene>
    <name evidence="7" type="ORF">NBRC110019_19670</name>
</gene>
<dbReference type="Pfam" id="PF01810">
    <property type="entry name" value="LysE"/>
    <property type="match status" value="1"/>
</dbReference>
<dbReference type="GO" id="GO:0005886">
    <property type="term" value="C:plasma membrane"/>
    <property type="evidence" value="ECO:0007669"/>
    <property type="project" value="UniProtKB-SubCell"/>
</dbReference>
<evidence type="ECO:0000313" key="7">
    <source>
        <dbReference type="EMBL" id="GLB52927.1"/>
    </source>
</evidence>
<evidence type="ECO:0000256" key="6">
    <source>
        <dbReference type="SAM" id="Phobius"/>
    </source>
</evidence>
<comment type="subcellular location">
    <subcellularLocation>
        <location evidence="1">Cell membrane</location>
        <topology evidence="1">Multi-pass membrane protein</topology>
    </subcellularLocation>
</comment>
<feature type="transmembrane region" description="Helical" evidence="6">
    <location>
        <begin position="39"/>
        <end position="59"/>
    </location>
</feature>
<dbReference type="PANTHER" id="PTHR30086:SF20">
    <property type="entry name" value="ARGININE EXPORTER PROTEIN ARGO-RELATED"/>
    <property type="match status" value="1"/>
</dbReference>
<evidence type="ECO:0000256" key="3">
    <source>
        <dbReference type="ARBA" id="ARBA00022692"/>
    </source>
</evidence>
<keyword evidence="3 6" id="KW-0812">Transmembrane</keyword>
<protein>
    <submittedName>
        <fullName evidence="7">Lysine transporter LysE</fullName>
    </submittedName>
</protein>
<dbReference type="AlphaFoldDB" id="A0A9W6EVU1"/>
<evidence type="ECO:0000256" key="4">
    <source>
        <dbReference type="ARBA" id="ARBA00022989"/>
    </source>
</evidence>